<evidence type="ECO:0000313" key="1">
    <source>
        <dbReference type="EMBL" id="CAG6680684.1"/>
    </source>
</evidence>
<proteinExistence type="predicted"/>
<dbReference type="AlphaFoldDB" id="A0A8D8T6T5"/>
<organism evidence="1">
    <name type="scientific">Cacopsylla melanoneura</name>
    <dbReference type="NCBI Taxonomy" id="428564"/>
    <lineage>
        <taxon>Eukaryota</taxon>
        <taxon>Metazoa</taxon>
        <taxon>Ecdysozoa</taxon>
        <taxon>Arthropoda</taxon>
        <taxon>Hexapoda</taxon>
        <taxon>Insecta</taxon>
        <taxon>Pterygota</taxon>
        <taxon>Neoptera</taxon>
        <taxon>Paraneoptera</taxon>
        <taxon>Hemiptera</taxon>
        <taxon>Sternorrhyncha</taxon>
        <taxon>Psylloidea</taxon>
        <taxon>Psyllidae</taxon>
        <taxon>Psyllinae</taxon>
        <taxon>Cacopsylla</taxon>
    </lineage>
</organism>
<sequence>MLRDNIHYNINFINLFTSHYLLQYPEPSICSTHAVINISGECVYHLRILYEANFLTKDTFFKVCFTIKIMKWCGQKYGLLRLWFLFVWFINSSNTPSNYPL</sequence>
<accession>A0A8D8T6T5</accession>
<protein>
    <submittedName>
        <fullName evidence="1">Uncharacterized protein</fullName>
    </submittedName>
</protein>
<dbReference type="EMBL" id="HBUF01253045">
    <property type="protein sequence ID" value="CAG6680684.1"/>
    <property type="molecule type" value="Transcribed_RNA"/>
</dbReference>
<reference evidence="1" key="1">
    <citation type="submission" date="2021-05" db="EMBL/GenBank/DDBJ databases">
        <authorList>
            <person name="Alioto T."/>
            <person name="Alioto T."/>
            <person name="Gomez Garrido J."/>
        </authorList>
    </citation>
    <scope>NUCLEOTIDE SEQUENCE</scope>
</reference>
<name>A0A8D8T6T5_9HEMI</name>